<accession>A0AAD5V4A5</accession>
<keyword evidence="2" id="KW-0812">Transmembrane</keyword>
<proteinExistence type="predicted"/>
<organism evidence="3 4">
    <name type="scientific">Meripilus lineatus</name>
    <dbReference type="NCBI Taxonomy" id="2056292"/>
    <lineage>
        <taxon>Eukaryota</taxon>
        <taxon>Fungi</taxon>
        <taxon>Dikarya</taxon>
        <taxon>Basidiomycota</taxon>
        <taxon>Agaricomycotina</taxon>
        <taxon>Agaricomycetes</taxon>
        <taxon>Polyporales</taxon>
        <taxon>Meripilaceae</taxon>
        <taxon>Meripilus</taxon>
    </lineage>
</organism>
<feature type="transmembrane region" description="Helical" evidence="2">
    <location>
        <begin position="78"/>
        <end position="98"/>
    </location>
</feature>
<name>A0AAD5V4A5_9APHY</name>
<feature type="region of interest" description="Disordered" evidence="1">
    <location>
        <begin position="1"/>
        <end position="46"/>
    </location>
</feature>
<evidence type="ECO:0000313" key="3">
    <source>
        <dbReference type="EMBL" id="KAJ3482042.1"/>
    </source>
</evidence>
<dbReference type="Proteomes" id="UP001212997">
    <property type="component" value="Unassembled WGS sequence"/>
</dbReference>
<keyword evidence="4" id="KW-1185">Reference proteome</keyword>
<feature type="compositionally biased region" description="Polar residues" evidence="1">
    <location>
        <begin position="15"/>
        <end position="27"/>
    </location>
</feature>
<feature type="compositionally biased region" description="Low complexity" evidence="1">
    <location>
        <begin position="34"/>
        <end position="46"/>
    </location>
</feature>
<keyword evidence="2" id="KW-1133">Transmembrane helix</keyword>
<gene>
    <name evidence="3" type="ORF">NLI96_g7245</name>
</gene>
<evidence type="ECO:0000256" key="2">
    <source>
        <dbReference type="SAM" id="Phobius"/>
    </source>
</evidence>
<dbReference type="AlphaFoldDB" id="A0AAD5V4A5"/>
<evidence type="ECO:0000256" key="1">
    <source>
        <dbReference type="SAM" id="MobiDB-lite"/>
    </source>
</evidence>
<protein>
    <submittedName>
        <fullName evidence="3">Uncharacterized protein</fullName>
    </submittedName>
</protein>
<dbReference type="EMBL" id="JANAWD010000291">
    <property type="protein sequence ID" value="KAJ3482042.1"/>
    <property type="molecule type" value="Genomic_DNA"/>
</dbReference>
<sequence length="140" mass="15254">MSFSPHTEASDNTRDSSLPTDPTSQSIGPLPNDTASSSMASTGSSSVFEATSPMGWYQHRIEISHESLLSARRNWEKAFHLALILATLCFAAFAVPFFGETHPLVFFVCFGAICAFMAVSSTYILPHWFQPSANSPYPVS</sequence>
<evidence type="ECO:0000313" key="4">
    <source>
        <dbReference type="Proteomes" id="UP001212997"/>
    </source>
</evidence>
<keyword evidence="2" id="KW-0472">Membrane</keyword>
<comment type="caution">
    <text evidence="3">The sequence shown here is derived from an EMBL/GenBank/DDBJ whole genome shotgun (WGS) entry which is preliminary data.</text>
</comment>
<feature type="transmembrane region" description="Helical" evidence="2">
    <location>
        <begin position="104"/>
        <end position="125"/>
    </location>
</feature>
<reference evidence="3" key="1">
    <citation type="submission" date="2022-07" db="EMBL/GenBank/DDBJ databases">
        <title>Genome Sequence of Physisporinus lineatus.</title>
        <authorList>
            <person name="Buettner E."/>
        </authorList>
    </citation>
    <scope>NUCLEOTIDE SEQUENCE</scope>
    <source>
        <strain evidence="3">VT162</strain>
    </source>
</reference>